<keyword evidence="5" id="KW-0460">Magnesium</keyword>
<evidence type="ECO:0000256" key="1">
    <source>
        <dbReference type="ARBA" id="ARBA00010638"/>
    </source>
</evidence>
<dbReference type="InterPro" id="IPR002698">
    <property type="entry name" value="FTHF_cligase"/>
</dbReference>
<reference evidence="6 7" key="1">
    <citation type="submission" date="2016-10" db="EMBL/GenBank/DDBJ databases">
        <authorList>
            <person name="de Groot N.N."/>
        </authorList>
    </citation>
    <scope>NUCLEOTIDE SEQUENCE [LARGE SCALE GENOMIC DNA]</scope>
    <source>
        <strain evidence="6 7">DSM 5522</strain>
    </source>
</reference>
<dbReference type="SUPFAM" id="SSF100950">
    <property type="entry name" value="NagB/RpiA/CoA transferase-like"/>
    <property type="match status" value="1"/>
</dbReference>
<comment type="similarity">
    <text evidence="1 5">Belongs to the 5-formyltetrahydrofolate cyclo-ligase family.</text>
</comment>
<feature type="binding site" evidence="4">
    <location>
        <position position="50"/>
    </location>
    <ligand>
        <name>substrate</name>
    </ligand>
</feature>
<feature type="binding site" evidence="4">
    <location>
        <begin position="132"/>
        <end position="140"/>
    </location>
    <ligand>
        <name>ATP</name>
        <dbReference type="ChEBI" id="CHEBI:30616"/>
    </ligand>
</feature>
<dbReference type="GO" id="GO:0035999">
    <property type="term" value="P:tetrahydrofolate interconversion"/>
    <property type="evidence" value="ECO:0007669"/>
    <property type="project" value="TreeGrafter"/>
</dbReference>
<evidence type="ECO:0000256" key="4">
    <source>
        <dbReference type="PIRSR" id="PIRSR006806-1"/>
    </source>
</evidence>
<keyword evidence="5" id="KW-0479">Metal-binding</keyword>
<dbReference type="GO" id="GO:0030272">
    <property type="term" value="F:5-formyltetrahydrofolate cyclo-ligase activity"/>
    <property type="evidence" value="ECO:0007669"/>
    <property type="project" value="UniProtKB-EC"/>
</dbReference>
<dbReference type="GO" id="GO:0009396">
    <property type="term" value="P:folic acid-containing compound biosynthetic process"/>
    <property type="evidence" value="ECO:0007669"/>
    <property type="project" value="TreeGrafter"/>
</dbReference>
<dbReference type="AlphaFoldDB" id="A0A1I0Z3Y9"/>
<comment type="cofactor">
    <cofactor evidence="5">
        <name>Mg(2+)</name>
        <dbReference type="ChEBI" id="CHEBI:18420"/>
    </cofactor>
</comment>
<dbReference type="STRING" id="1120918.SAMN05216249_11313"/>
<evidence type="ECO:0000313" key="7">
    <source>
        <dbReference type="Proteomes" id="UP000198838"/>
    </source>
</evidence>
<dbReference type="PIRSF" id="PIRSF006806">
    <property type="entry name" value="FTHF_cligase"/>
    <property type="match status" value="1"/>
</dbReference>
<gene>
    <name evidence="6" type="ORF">SAMN05216249_11313</name>
</gene>
<dbReference type="GO" id="GO:0046872">
    <property type="term" value="F:metal ion binding"/>
    <property type="evidence" value="ECO:0007669"/>
    <property type="project" value="UniProtKB-KW"/>
</dbReference>
<accession>A0A1I0Z3Y9</accession>
<dbReference type="InterPro" id="IPR024185">
    <property type="entry name" value="FTHF_cligase-like_sf"/>
</dbReference>
<comment type="catalytic activity">
    <reaction evidence="5">
        <text>(6S)-5-formyl-5,6,7,8-tetrahydrofolate + ATP = (6R)-5,10-methenyltetrahydrofolate + ADP + phosphate</text>
        <dbReference type="Rhea" id="RHEA:10488"/>
        <dbReference type="ChEBI" id="CHEBI:30616"/>
        <dbReference type="ChEBI" id="CHEBI:43474"/>
        <dbReference type="ChEBI" id="CHEBI:57455"/>
        <dbReference type="ChEBI" id="CHEBI:57457"/>
        <dbReference type="ChEBI" id="CHEBI:456216"/>
        <dbReference type="EC" id="6.3.3.2"/>
    </reaction>
</comment>
<dbReference type="NCBIfam" id="TIGR02727">
    <property type="entry name" value="MTHFS_bact"/>
    <property type="match status" value="1"/>
</dbReference>
<dbReference type="Gene3D" id="3.40.50.10420">
    <property type="entry name" value="NagB/RpiA/CoA transferase-like"/>
    <property type="match status" value="1"/>
</dbReference>
<dbReference type="EMBL" id="FOJY01000013">
    <property type="protein sequence ID" value="SFB20459.1"/>
    <property type="molecule type" value="Genomic_DNA"/>
</dbReference>
<evidence type="ECO:0000256" key="3">
    <source>
        <dbReference type="ARBA" id="ARBA00022840"/>
    </source>
</evidence>
<feature type="binding site" evidence="4">
    <location>
        <begin position="4"/>
        <end position="8"/>
    </location>
    <ligand>
        <name>ATP</name>
        <dbReference type="ChEBI" id="CHEBI:30616"/>
    </ligand>
</feature>
<evidence type="ECO:0000256" key="2">
    <source>
        <dbReference type="ARBA" id="ARBA00022741"/>
    </source>
</evidence>
<keyword evidence="6" id="KW-0436">Ligase</keyword>
<dbReference type="Pfam" id="PF01812">
    <property type="entry name" value="5-FTHF_cyc-lig"/>
    <property type="match status" value="1"/>
</dbReference>
<keyword evidence="2 4" id="KW-0547">Nucleotide-binding</keyword>
<protein>
    <recommendedName>
        <fullName evidence="5">5-formyltetrahydrofolate cyclo-ligase</fullName>
        <ecNumber evidence="5">6.3.3.2</ecNumber>
    </recommendedName>
</protein>
<dbReference type="EC" id="6.3.3.2" evidence="5"/>
<dbReference type="GO" id="GO:0005524">
    <property type="term" value="F:ATP binding"/>
    <property type="evidence" value="ECO:0007669"/>
    <property type="project" value="UniProtKB-KW"/>
</dbReference>
<evidence type="ECO:0000256" key="5">
    <source>
        <dbReference type="RuleBase" id="RU361279"/>
    </source>
</evidence>
<dbReference type="RefSeq" id="WP_092872965.1">
    <property type="nucleotide sequence ID" value="NZ_FOJY01000013.1"/>
</dbReference>
<proteinExistence type="inferred from homology"/>
<feature type="binding site" evidence="4">
    <location>
        <position position="55"/>
    </location>
    <ligand>
        <name>substrate</name>
    </ligand>
</feature>
<dbReference type="PANTHER" id="PTHR23407">
    <property type="entry name" value="ATPASE INHIBITOR/5-FORMYLTETRAHYDROFOLATE CYCLO-LIGASE"/>
    <property type="match status" value="1"/>
</dbReference>
<keyword evidence="3 4" id="KW-0067">ATP-binding</keyword>
<sequence length="187" mass="21545">MVNKTEIRKQIKAKKKELSRQQVVDYSTQIAKRMIESDFYNEADVIYPYIAYNQEVITDLIIEDAWKKGKKVAVPTVVGDVMDFFYITNFDGLKKSDMGIPEPVPSDETLAKGSPKVLIIMPGLAFDRNFNRIGYGGGYYDKYLDSHKETEFLKVALTYDFQILPHLETEEHDYKVDAIVTQSEIIR</sequence>
<organism evidence="6 7">
    <name type="scientific">Acetitomaculum ruminis DSM 5522</name>
    <dbReference type="NCBI Taxonomy" id="1120918"/>
    <lineage>
        <taxon>Bacteria</taxon>
        <taxon>Bacillati</taxon>
        <taxon>Bacillota</taxon>
        <taxon>Clostridia</taxon>
        <taxon>Lachnospirales</taxon>
        <taxon>Lachnospiraceae</taxon>
        <taxon>Acetitomaculum</taxon>
    </lineage>
</organism>
<dbReference type="OrthoDB" id="9801938at2"/>
<evidence type="ECO:0000313" key="6">
    <source>
        <dbReference type="EMBL" id="SFB20459.1"/>
    </source>
</evidence>
<dbReference type="PANTHER" id="PTHR23407:SF1">
    <property type="entry name" value="5-FORMYLTETRAHYDROFOLATE CYCLO-LIGASE"/>
    <property type="match status" value="1"/>
</dbReference>
<dbReference type="Proteomes" id="UP000198838">
    <property type="component" value="Unassembled WGS sequence"/>
</dbReference>
<keyword evidence="7" id="KW-1185">Reference proteome</keyword>
<dbReference type="InterPro" id="IPR037171">
    <property type="entry name" value="NagB/RpiA_transferase-like"/>
</dbReference>
<name>A0A1I0Z3Y9_9FIRM</name>